<dbReference type="InterPro" id="IPR029068">
    <property type="entry name" value="Glyas_Bleomycin-R_OHBP_Dase"/>
</dbReference>
<dbReference type="Pfam" id="PF00903">
    <property type="entry name" value="Glyoxalase"/>
    <property type="match status" value="1"/>
</dbReference>
<evidence type="ECO:0000313" key="4">
    <source>
        <dbReference type="EMBL" id="KAG9341714.1"/>
    </source>
</evidence>
<name>A0A8T2NNS1_9TELE</name>
<keyword evidence="5" id="KW-1185">Reference proteome</keyword>
<dbReference type="PROSITE" id="PS51819">
    <property type="entry name" value="VOC"/>
    <property type="match status" value="1"/>
</dbReference>
<dbReference type="Gene3D" id="3.10.180.10">
    <property type="entry name" value="2,3-Dihydroxybiphenyl 1,2-Dioxygenase, domain 1"/>
    <property type="match status" value="1"/>
</dbReference>
<dbReference type="InterPro" id="IPR037523">
    <property type="entry name" value="VOC_core"/>
</dbReference>
<evidence type="ECO:0000256" key="1">
    <source>
        <dbReference type="ARBA" id="ARBA00010363"/>
    </source>
</evidence>
<dbReference type="InterPro" id="IPR050383">
    <property type="entry name" value="GlyoxalaseI/FosfomycinResist"/>
</dbReference>
<protein>
    <recommendedName>
        <fullName evidence="2">Glyoxalase domain-containing protein 5</fullName>
    </recommendedName>
</protein>
<reference evidence="4" key="1">
    <citation type="thesis" date="2021" institute="BYU ScholarsArchive" country="Provo, UT, USA">
        <title>Applications of and Algorithms for Genome Assembly and Genomic Analyses with an Emphasis on Marine Teleosts.</title>
        <authorList>
            <person name="Pickett B.D."/>
        </authorList>
    </citation>
    <scope>NUCLEOTIDE SEQUENCE</scope>
    <source>
        <strain evidence="4">HI-2016</strain>
    </source>
</reference>
<proteinExistence type="inferred from homology"/>
<feature type="domain" description="VOC" evidence="3">
    <location>
        <begin position="41"/>
        <end position="161"/>
    </location>
</feature>
<dbReference type="AlphaFoldDB" id="A0A8T2NNS1"/>
<evidence type="ECO:0000259" key="3">
    <source>
        <dbReference type="PROSITE" id="PS51819"/>
    </source>
</evidence>
<dbReference type="CDD" id="cd07253">
    <property type="entry name" value="GLOD5"/>
    <property type="match status" value="1"/>
</dbReference>
<dbReference type="SUPFAM" id="SSF54593">
    <property type="entry name" value="Glyoxalase/Bleomycin resistance protein/Dihydroxybiphenyl dioxygenase"/>
    <property type="match status" value="1"/>
</dbReference>
<dbReference type="Proteomes" id="UP000824540">
    <property type="component" value="Unassembled WGS sequence"/>
</dbReference>
<dbReference type="EMBL" id="JAFBMS010000033">
    <property type="protein sequence ID" value="KAG9341714.1"/>
    <property type="molecule type" value="Genomic_DNA"/>
</dbReference>
<sequence>MALSSFGCVVSRCRGVLSKSLRHAGLVGVQLYSSCPVKISHLDHLVLTVKSVPDTLAFYSKVLGMEIVTFKGNRKALGFGQQKLNLHQAGQEFEPKALHPTPGSADLCLITDTPLPKVAEHLQACGVAVEEGPVERTGAFGSIISLYFRDPDRNLIEVSNYKHPSEQGPQ</sequence>
<accession>A0A8T2NNS1</accession>
<dbReference type="InterPro" id="IPR004360">
    <property type="entry name" value="Glyas_Fos-R_dOase_dom"/>
</dbReference>
<comment type="similarity">
    <text evidence="1">Belongs to the glyoxalase I family.</text>
</comment>
<organism evidence="4 5">
    <name type="scientific">Albula glossodonta</name>
    <name type="common">roundjaw bonefish</name>
    <dbReference type="NCBI Taxonomy" id="121402"/>
    <lineage>
        <taxon>Eukaryota</taxon>
        <taxon>Metazoa</taxon>
        <taxon>Chordata</taxon>
        <taxon>Craniata</taxon>
        <taxon>Vertebrata</taxon>
        <taxon>Euteleostomi</taxon>
        <taxon>Actinopterygii</taxon>
        <taxon>Neopterygii</taxon>
        <taxon>Teleostei</taxon>
        <taxon>Albuliformes</taxon>
        <taxon>Albulidae</taxon>
        <taxon>Albula</taxon>
    </lineage>
</organism>
<evidence type="ECO:0000256" key="2">
    <source>
        <dbReference type="ARBA" id="ARBA00040140"/>
    </source>
</evidence>
<comment type="caution">
    <text evidence="4">The sequence shown here is derived from an EMBL/GenBank/DDBJ whole genome shotgun (WGS) entry which is preliminary data.</text>
</comment>
<dbReference type="OrthoDB" id="5371818at2759"/>
<evidence type="ECO:0000313" key="5">
    <source>
        <dbReference type="Proteomes" id="UP000824540"/>
    </source>
</evidence>
<dbReference type="PANTHER" id="PTHR21366">
    <property type="entry name" value="GLYOXALASE FAMILY PROTEIN"/>
    <property type="match status" value="1"/>
</dbReference>
<gene>
    <name evidence="4" type="ORF">JZ751_018778</name>
</gene>
<dbReference type="PANTHER" id="PTHR21366:SF14">
    <property type="entry name" value="GLYOXALASE DOMAIN-CONTAINING PROTEIN 5"/>
    <property type="match status" value="1"/>
</dbReference>